<reference evidence="2 3" key="1">
    <citation type="submission" date="2016-12" db="EMBL/GenBank/DDBJ databases">
        <title>Diversity of luminous bacteria.</title>
        <authorList>
            <person name="Yoshizawa S."/>
            <person name="Kogure K."/>
        </authorList>
    </citation>
    <scope>NUCLEOTIDE SEQUENCE [LARGE SCALE GENOMIC DNA]</scope>
    <source>
        <strain evidence="2 3">LC1-200</strain>
    </source>
</reference>
<dbReference type="SUPFAM" id="SSF56349">
    <property type="entry name" value="DNA breaking-rejoining enzymes"/>
    <property type="match status" value="1"/>
</dbReference>
<evidence type="ECO:0008006" key="4">
    <source>
        <dbReference type="Google" id="ProtNLM"/>
    </source>
</evidence>
<evidence type="ECO:0000313" key="3">
    <source>
        <dbReference type="Proteomes" id="UP000238730"/>
    </source>
</evidence>
<dbReference type="InterPro" id="IPR011010">
    <property type="entry name" value="DNA_brk_join_enz"/>
</dbReference>
<protein>
    <recommendedName>
        <fullName evidence="4">Tyr recombinase domain-containing protein</fullName>
    </recommendedName>
</protein>
<evidence type="ECO:0000256" key="1">
    <source>
        <dbReference type="ARBA" id="ARBA00023172"/>
    </source>
</evidence>
<dbReference type="AlphaFoldDB" id="A0A2S7VKE0"/>
<name>A0A2S7VKE0_PHOAN</name>
<accession>A0A2S7VKE0</accession>
<dbReference type="Proteomes" id="UP000238730">
    <property type="component" value="Unassembled WGS sequence"/>
</dbReference>
<dbReference type="OrthoDB" id="8368662at2"/>
<dbReference type="InterPro" id="IPR013762">
    <property type="entry name" value="Integrase-like_cat_sf"/>
</dbReference>
<dbReference type="RefSeq" id="WP_105062205.1">
    <property type="nucleotide sequence ID" value="NZ_MSCJ01000003.1"/>
</dbReference>
<organism evidence="2 3">
    <name type="scientific">Photobacterium angustum</name>
    <dbReference type="NCBI Taxonomy" id="661"/>
    <lineage>
        <taxon>Bacteria</taxon>
        <taxon>Pseudomonadati</taxon>
        <taxon>Pseudomonadota</taxon>
        <taxon>Gammaproteobacteria</taxon>
        <taxon>Vibrionales</taxon>
        <taxon>Vibrionaceae</taxon>
        <taxon>Photobacterium</taxon>
    </lineage>
</organism>
<dbReference type="GO" id="GO:0015074">
    <property type="term" value="P:DNA integration"/>
    <property type="evidence" value="ECO:0007669"/>
    <property type="project" value="InterPro"/>
</dbReference>
<keyword evidence="1" id="KW-0233">DNA recombination</keyword>
<dbReference type="GO" id="GO:0006310">
    <property type="term" value="P:DNA recombination"/>
    <property type="evidence" value="ECO:0007669"/>
    <property type="project" value="UniProtKB-KW"/>
</dbReference>
<gene>
    <name evidence="2" type="ORF">BTO08_19365</name>
</gene>
<sequence length="515" mass="58012">MSNLNKKLIGSPSALSLSAEQIQNIKGLKLPNRLVLPTNSDFDTQTIDPSLDVWEFKYGGNKVKLDMVCQNESLTKLLKYICFLDVTSKAAPTTRNNFARIKKFIVSLNLSSDAYFKKLEALARSEIDATPEAYYELKRLCRHLFRMNMPQFGILDYEKLEDIPRPASRDSFQIYQDLENSFPSHLKRLISKGLVEHSTKEGLAALTNDELLCLVVLGSAYATGMRPIQFDRLRGSNIRREAANPRTNLTRYSIMVPLAKQRKVKVEGVKVAIPDSVGFLIEEYMKRLNLTHEDQLFTTGTIQLGADLNTYLNRALLFLQSDETKLAIANEEVNPPRYVLTDFRHNVGHSMAMGGSSAEEIAYVLGHSSTVVASHYITATPELAMVQHKSLGSNPVWINMVGLMMTGYAADEEKWTGYTVSGMLKGKLFIKIGGCSRKQKKCHLSKVRSCYGCFYFRPFKNLEPHKEVHKTFTEELFDLIDVANKSGDENSPMIRTATDAKHEVQLVINRLEGGF</sequence>
<proteinExistence type="predicted"/>
<comment type="caution">
    <text evidence="2">The sequence shown here is derived from an EMBL/GenBank/DDBJ whole genome shotgun (WGS) entry which is preliminary data.</text>
</comment>
<dbReference type="EMBL" id="MSCJ01000003">
    <property type="protein sequence ID" value="PQJ62395.1"/>
    <property type="molecule type" value="Genomic_DNA"/>
</dbReference>
<evidence type="ECO:0000313" key="2">
    <source>
        <dbReference type="EMBL" id="PQJ62395.1"/>
    </source>
</evidence>
<dbReference type="Gene3D" id="1.10.443.10">
    <property type="entry name" value="Intergrase catalytic core"/>
    <property type="match status" value="1"/>
</dbReference>
<dbReference type="GO" id="GO:0003677">
    <property type="term" value="F:DNA binding"/>
    <property type="evidence" value="ECO:0007669"/>
    <property type="project" value="InterPro"/>
</dbReference>